<keyword evidence="2" id="KW-1185">Reference proteome</keyword>
<proteinExistence type="predicted"/>
<dbReference type="EMBL" id="SZYD01000013">
    <property type="protein sequence ID" value="KAD4384252.1"/>
    <property type="molecule type" value="Genomic_DNA"/>
</dbReference>
<sequence>MRGSPLLRCLSTFQILPFFNSSLALQIHKILLFRSSSALTTFRWRRWRIWVFNLPFISFSSSAEIGHDEENPIFHQRELFIALSASPIPSLPPAPTLGYLGRLIAYLCWLLTGASTVSTDCHHQHPQPSASTANNSSTAVTGVLQFTSIHRLVTSLFWFFTHGRMGNVEAVNTAVTNRLIGAGVDG</sequence>
<gene>
    <name evidence="1" type="ORF">E3N88_24420</name>
</gene>
<reference evidence="1 2" key="1">
    <citation type="submission" date="2019-05" db="EMBL/GenBank/DDBJ databases">
        <title>Mikania micrantha, genome provides insights into the molecular mechanism of rapid growth.</title>
        <authorList>
            <person name="Liu B."/>
        </authorList>
    </citation>
    <scope>NUCLEOTIDE SEQUENCE [LARGE SCALE GENOMIC DNA]</scope>
    <source>
        <strain evidence="1">NLD-2019</strain>
        <tissue evidence="1">Leaf</tissue>
    </source>
</reference>
<dbReference type="Proteomes" id="UP000326396">
    <property type="component" value="Linkage Group LG3"/>
</dbReference>
<evidence type="ECO:0000313" key="2">
    <source>
        <dbReference type="Proteomes" id="UP000326396"/>
    </source>
</evidence>
<protein>
    <submittedName>
        <fullName evidence="1">Uncharacterized protein</fullName>
    </submittedName>
</protein>
<comment type="caution">
    <text evidence="1">The sequence shown here is derived from an EMBL/GenBank/DDBJ whole genome shotgun (WGS) entry which is preliminary data.</text>
</comment>
<dbReference type="AlphaFoldDB" id="A0A5N6N2V3"/>
<name>A0A5N6N2V3_9ASTR</name>
<evidence type="ECO:0000313" key="1">
    <source>
        <dbReference type="EMBL" id="KAD4384252.1"/>
    </source>
</evidence>
<organism evidence="1 2">
    <name type="scientific">Mikania micrantha</name>
    <name type="common">bitter vine</name>
    <dbReference type="NCBI Taxonomy" id="192012"/>
    <lineage>
        <taxon>Eukaryota</taxon>
        <taxon>Viridiplantae</taxon>
        <taxon>Streptophyta</taxon>
        <taxon>Embryophyta</taxon>
        <taxon>Tracheophyta</taxon>
        <taxon>Spermatophyta</taxon>
        <taxon>Magnoliopsida</taxon>
        <taxon>eudicotyledons</taxon>
        <taxon>Gunneridae</taxon>
        <taxon>Pentapetalae</taxon>
        <taxon>asterids</taxon>
        <taxon>campanulids</taxon>
        <taxon>Asterales</taxon>
        <taxon>Asteraceae</taxon>
        <taxon>Asteroideae</taxon>
        <taxon>Heliantheae alliance</taxon>
        <taxon>Eupatorieae</taxon>
        <taxon>Mikania</taxon>
    </lineage>
</organism>
<accession>A0A5N6N2V3</accession>